<organism evidence="1 2">
    <name type="scientific">Rattus norvegicus</name>
    <name type="common">Rat</name>
    <dbReference type="NCBI Taxonomy" id="10116"/>
    <lineage>
        <taxon>Eukaryota</taxon>
        <taxon>Metazoa</taxon>
        <taxon>Chordata</taxon>
        <taxon>Craniata</taxon>
        <taxon>Vertebrata</taxon>
        <taxon>Euteleostomi</taxon>
        <taxon>Mammalia</taxon>
        <taxon>Eutheria</taxon>
        <taxon>Euarchontoglires</taxon>
        <taxon>Glires</taxon>
        <taxon>Rodentia</taxon>
        <taxon>Myomorpha</taxon>
        <taxon>Muroidea</taxon>
        <taxon>Muridae</taxon>
        <taxon>Murinae</taxon>
        <taxon>Rattus</taxon>
    </lineage>
</organism>
<protein>
    <submittedName>
        <fullName evidence="1">RCG52031</fullName>
    </submittedName>
</protein>
<dbReference type="EMBL" id="CH474015">
    <property type="protein sequence ID" value="EDL85706.1"/>
    <property type="molecule type" value="Genomic_DNA"/>
</dbReference>
<gene>
    <name evidence="1" type="ORF">rCG_52031</name>
</gene>
<proteinExistence type="predicted"/>
<name>A6K2Z4_RAT</name>
<sequence length="38" mass="4510">MSLSTWASHPPSIHRIDLFHINLIFDRSQFNRKKKKGC</sequence>
<dbReference type="Proteomes" id="UP000234681">
    <property type="component" value="Chromosome 2"/>
</dbReference>
<accession>A6K2Z4</accession>
<evidence type="ECO:0000313" key="2">
    <source>
        <dbReference type="Proteomes" id="UP000234681"/>
    </source>
</evidence>
<dbReference type="AlphaFoldDB" id="A6K2Z4"/>
<evidence type="ECO:0000313" key="1">
    <source>
        <dbReference type="EMBL" id="EDL85706.1"/>
    </source>
</evidence>
<reference evidence="1 2" key="1">
    <citation type="submission" date="2005-09" db="EMBL/GenBank/DDBJ databases">
        <authorList>
            <person name="Mural R.J."/>
            <person name="Li P.W."/>
            <person name="Adams M.D."/>
            <person name="Amanatides P.G."/>
            <person name="Baden-Tillson H."/>
            <person name="Barnstead M."/>
            <person name="Chin S.H."/>
            <person name="Dew I."/>
            <person name="Evans C.A."/>
            <person name="Ferriera S."/>
            <person name="Flanigan M."/>
            <person name="Fosler C."/>
            <person name="Glodek A."/>
            <person name="Gu Z."/>
            <person name="Holt R.A."/>
            <person name="Jennings D."/>
            <person name="Kraft C.L."/>
            <person name="Lu F."/>
            <person name="Nguyen T."/>
            <person name="Nusskern D.R."/>
            <person name="Pfannkoch C.M."/>
            <person name="Sitter C."/>
            <person name="Sutton G.G."/>
            <person name="Venter J.C."/>
            <person name="Wang Z."/>
            <person name="Woodage T."/>
            <person name="Zheng X.H."/>
            <person name="Zhong F."/>
        </authorList>
    </citation>
    <scope>NUCLEOTIDE SEQUENCE [LARGE SCALE GENOMIC DNA]</scope>
    <source>
        <strain>BN</strain>
        <strain evidence="2">Sprague-Dawley</strain>
    </source>
</reference>